<dbReference type="PANTHER" id="PTHR12910">
    <property type="entry name" value="NADH-UBIQUINONE OXIDOREDUCTASE SUBUNIT B17.2"/>
    <property type="match status" value="1"/>
</dbReference>
<accession>A0ABU8XRR5</accession>
<keyword evidence="3" id="KW-1185">Reference proteome</keyword>
<dbReference type="Proteomes" id="UP001375743">
    <property type="component" value="Unassembled WGS sequence"/>
</dbReference>
<name>A0ABU8XRR5_9PROT</name>
<dbReference type="NCBIfam" id="NF006040">
    <property type="entry name" value="PRK08183.1"/>
    <property type="match status" value="1"/>
</dbReference>
<dbReference type="EMBL" id="JBBLZC010000010">
    <property type="protein sequence ID" value="MEK0083863.1"/>
    <property type="molecule type" value="Genomic_DNA"/>
</dbReference>
<evidence type="ECO:0000256" key="1">
    <source>
        <dbReference type="SAM" id="MobiDB-lite"/>
    </source>
</evidence>
<reference evidence="2 3" key="1">
    <citation type="submission" date="2024-01" db="EMBL/GenBank/DDBJ databases">
        <title>Multi-omics insights into the function and evolution of sodium benzoate biodegradation pathways in Benzoatithermus flavus gen. nov., sp. nov. from hot spring.</title>
        <authorList>
            <person name="Hu C.-J."/>
            <person name="Li W.-J."/>
        </authorList>
    </citation>
    <scope>NUCLEOTIDE SEQUENCE [LARGE SCALE GENOMIC DNA]</scope>
    <source>
        <strain evidence="2 3">SYSU G07066</strain>
    </source>
</reference>
<dbReference type="PANTHER" id="PTHR12910:SF2">
    <property type="entry name" value="NADH DEHYDROGENASE [UBIQUINONE] 1 ALPHA SUBCOMPLEX SUBUNIT 12"/>
    <property type="match status" value="1"/>
</dbReference>
<dbReference type="InterPro" id="IPR007763">
    <property type="entry name" value="NDUFA12"/>
</dbReference>
<feature type="region of interest" description="Disordered" evidence="1">
    <location>
        <begin position="96"/>
        <end position="127"/>
    </location>
</feature>
<proteinExistence type="predicted"/>
<protein>
    <submittedName>
        <fullName evidence="2">NADH:ubiquinone oxidoreductase subunit NDUFA12</fullName>
    </submittedName>
</protein>
<gene>
    <name evidence="2" type="ORF">U1T56_11940</name>
</gene>
<evidence type="ECO:0000313" key="3">
    <source>
        <dbReference type="Proteomes" id="UP001375743"/>
    </source>
</evidence>
<sequence length="127" mass="14818">MLKWLRANTLGTYLFTRRRGELVGEDEFGNKYYREKGARDWRSERRWVIFAGDGLEIDGSAVPPGWHGWLNHAREKAPSEEPLVVKRWEKEHQPNLSGSPFAYVPPGHERRGGQRQRATGDYEAWRP</sequence>
<dbReference type="RefSeq" id="WP_418159706.1">
    <property type="nucleotide sequence ID" value="NZ_JBBLZC010000010.1"/>
</dbReference>
<evidence type="ECO:0000313" key="2">
    <source>
        <dbReference type="EMBL" id="MEK0083863.1"/>
    </source>
</evidence>
<dbReference type="Pfam" id="PF05071">
    <property type="entry name" value="NDUFA12"/>
    <property type="match status" value="1"/>
</dbReference>
<comment type="caution">
    <text evidence="2">The sequence shown here is derived from an EMBL/GenBank/DDBJ whole genome shotgun (WGS) entry which is preliminary data.</text>
</comment>
<organism evidence="2 3">
    <name type="scientific">Benzoatithermus flavus</name>
    <dbReference type="NCBI Taxonomy" id="3108223"/>
    <lineage>
        <taxon>Bacteria</taxon>
        <taxon>Pseudomonadati</taxon>
        <taxon>Pseudomonadota</taxon>
        <taxon>Alphaproteobacteria</taxon>
        <taxon>Geminicoccales</taxon>
        <taxon>Geminicoccaceae</taxon>
        <taxon>Benzoatithermus</taxon>
    </lineage>
</organism>
<feature type="compositionally biased region" description="Basic and acidic residues" evidence="1">
    <location>
        <begin position="107"/>
        <end position="127"/>
    </location>
</feature>